<dbReference type="AlphaFoldDB" id="A0A1J4XV70"/>
<organism evidence="1 2">
    <name type="scientific">Candidatus Wolfebacteria bacterium CG1_02_39_135</name>
    <dbReference type="NCBI Taxonomy" id="1805425"/>
    <lineage>
        <taxon>Bacteria</taxon>
        <taxon>Candidatus Wolfeibacteriota</taxon>
    </lineage>
</organism>
<dbReference type="EMBL" id="MNWX01000012">
    <property type="protein sequence ID" value="OIO65644.1"/>
    <property type="molecule type" value="Genomic_DNA"/>
</dbReference>
<accession>A0A1J4XV70</accession>
<protein>
    <submittedName>
        <fullName evidence="1">Uncharacterized protein</fullName>
    </submittedName>
</protein>
<reference evidence="1 2" key="1">
    <citation type="journal article" date="2016" name="Environ. Microbiol.">
        <title>Genomic resolution of a cold subsurface aquifer community provides metabolic insights for novel microbes adapted to high CO concentrations.</title>
        <authorList>
            <person name="Probst A.J."/>
            <person name="Castelle C.J."/>
            <person name="Singh A."/>
            <person name="Brown C.T."/>
            <person name="Anantharaman K."/>
            <person name="Sharon I."/>
            <person name="Hug L.A."/>
            <person name="Burstein D."/>
            <person name="Emerson J.B."/>
            <person name="Thomas B.C."/>
            <person name="Banfield J.F."/>
        </authorList>
    </citation>
    <scope>NUCLEOTIDE SEQUENCE [LARGE SCALE GENOMIC DNA]</scope>
    <source>
        <strain evidence="1">CG1_02_39_135</strain>
    </source>
</reference>
<comment type="caution">
    <text evidence="1">The sequence shown here is derived from an EMBL/GenBank/DDBJ whole genome shotgun (WGS) entry which is preliminary data.</text>
</comment>
<proteinExistence type="predicted"/>
<sequence length="312" mass="36161">MEGSRAKDFGKELGMIHEGIITLRNLGLSAEGWQKMTCDKNLARKVIELVEGQKELWLEEILAREQACHLAFFGQEFDLTDFADTLKKYGELKIKFWQKFEMEPAFLPEVAMPQDANFRGWKIKPKSWLWQKVAEGKVFRDIHDVDGKVAAVKEVKLDGITVLIDTRLKPKYDAGKQMYKNDNLLGPIIEDLRRAGKITKYKYGPQSSRFGVSADEWEEHIKPALAEKLGLEISQLRLERAIEVDVIPQLYPYMPRKDDGNSNTWVWYGEYFEDRGHLFSSDDFFYNSLGLLYYDLLGFRQSYKSVRPLAVL</sequence>
<dbReference type="Proteomes" id="UP000182693">
    <property type="component" value="Unassembled WGS sequence"/>
</dbReference>
<name>A0A1J4XV70_9BACT</name>
<evidence type="ECO:0000313" key="2">
    <source>
        <dbReference type="Proteomes" id="UP000182693"/>
    </source>
</evidence>
<gene>
    <name evidence="1" type="ORF">AUJ30_00670</name>
</gene>
<evidence type="ECO:0000313" key="1">
    <source>
        <dbReference type="EMBL" id="OIO65644.1"/>
    </source>
</evidence>